<evidence type="ECO:0000256" key="1">
    <source>
        <dbReference type="SAM" id="MobiDB-lite"/>
    </source>
</evidence>
<reference evidence="2" key="1">
    <citation type="submission" date="2024-05" db="EMBL/GenBank/DDBJ databases">
        <title>30 novel species of actinomycetes from the DSMZ collection.</title>
        <authorList>
            <person name="Nouioui I."/>
        </authorList>
    </citation>
    <scope>NUCLEOTIDE SEQUENCE</scope>
    <source>
        <strain evidence="2">DSM 41014</strain>
    </source>
</reference>
<proteinExistence type="predicted"/>
<dbReference type="Proteomes" id="UP001180489">
    <property type="component" value="Unassembled WGS sequence"/>
</dbReference>
<accession>A0ABU2UN01</accession>
<keyword evidence="3" id="KW-1185">Reference proteome</keyword>
<sequence length="42" mass="4350">MTMRDLLASCGAARAVSTPPPAPDPELPRAAAPLTPRHRDAA</sequence>
<evidence type="ECO:0000313" key="3">
    <source>
        <dbReference type="Proteomes" id="UP001180489"/>
    </source>
</evidence>
<feature type="region of interest" description="Disordered" evidence="1">
    <location>
        <begin position="1"/>
        <end position="42"/>
    </location>
</feature>
<protein>
    <submittedName>
        <fullName evidence="2">Uncharacterized protein</fullName>
    </submittedName>
</protein>
<evidence type="ECO:0000313" key="2">
    <source>
        <dbReference type="EMBL" id="MDT0474662.1"/>
    </source>
</evidence>
<gene>
    <name evidence="2" type="ORF">RM863_21305</name>
</gene>
<dbReference type="EMBL" id="JAVRFF010000023">
    <property type="protein sequence ID" value="MDT0474662.1"/>
    <property type="molecule type" value="Genomic_DNA"/>
</dbReference>
<name>A0ABU2UN01_9ACTN</name>
<comment type="caution">
    <text evidence="2">The sequence shown here is derived from an EMBL/GenBank/DDBJ whole genome shotgun (WGS) entry which is preliminary data.</text>
</comment>
<dbReference type="RefSeq" id="WP_311636062.1">
    <property type="nucleotide sequence ID" value="NZ_JAVRFF010000023.1"/>
</dbReference>
<organism evidence="2 3">
    <name type="scientific">Streptomyces hintoniae</name>
    <dbReference type="NCBI Taxonomy" id="3075521"/>
    <lineage>
        <taxon>Bacteria</taxon>
        <taxon>Bacillati</taxon>
        <taxon>Actinomycetota</taxon>
        <taxon>Actinomycetes</taxon>
        <taxon>Kitasatosporales</taxon>
        <taxon>Streptomycetaceae</taxon>
        <taxon>Streptomyces</taxon>
    </lineage>
</organism>